<comment type="caution">
    <text evidence="1">The sequence shown here is derived from an EMBL/GenBank/DDBJ whole genome shotgun (WGS) entry which is preliminary data.</text>
</comment>
<protein>
    <submittedName>
        <fullName evidence="1">Uncharacterized protein</fullName>
    </submittedName>
</protein>
<evidence type="ECO:0000313" key="1">
    <source>
        <dbReference type="EMBL" id="CAD1472832.1"/>
    </source>
</evidence>
<accession>A0A6V7H1H1</accession>
<gene>
    <name evidence="1" type="ORF">MHI_LOCUS340718</name>
</gene>
<dbReference type="OrthoDB" id="10592847at2759"/>
<evidence type="ECO:0000313" key="2">
    <source>
        <dbReference type="Proteomes" id="UP000752696"/>
    </source>
</evidence>
<dbReference type="AlphaFoldDB" id="A0A6V7H1H1"/>
<keyword evidence="2" id="KW-1185">Reference proteome</keyword>
<dbReference type="Proteomes" id="UP000752696">
    <property type="component" value="Unassembled WGS sequence"/>
</dbReference>
<proteinExistence type="predicted"/>
<organism evidence="1 2">
    <name type="scientific">Heterotrigona itama</name>
    <dbReference type="NCBI Taxonomy" id="395501"/>
    <lineage>
        <taxon>Eukaryota</taxon>
        <taxon>Metazoa</taxon>
        <taxon>Ecdysozoa</taxon>
        <taxon>Arthropoda</taxon>
        <taxon>Hexapoda</taxon>
        <taxon>Insecta</taxon>
        <taxon>Pterygota</taxon>
        <taxon>Neoptera</taxon>
        <taxon>Endopterygota</taxon>
        <taxon>Hymenoptera</taxon>
        <taxon>Apocrita</taxon>
        <taxon>Aculeata</taxon>
        <taxon>Apoidea</taxon>
        <taxon>Anthophila</taxon>
        <taxon>Apidae</taxon>
        <taxon>Heterotrigona</taxon>
    </lineage>
</organism>
<reference evidence="1" key="1">
    <citation type="submission" date="2020-07" db="EMBL/GenBank/DDBJ databases">
        <authorList>
            <person name="Nazaruddin N."/>
        </authorList>
    </citation>
    <scope>NUCLEOTIDE SEQUENCE</scope>
</reference>
<sequence length="269" mass="30802">MTMQRMNMPTATSTSTKYKATTDQTYYAVLKPYRLSFSLSCFLLFQQNIKHRRARHGASWNLDNTDWRNHRDHGGKIEKRWHLVQFELRPTGCQGEAEDVIKVRTGSPPPVKEKKVHGDAACISGNQVTRDLADRSESASRDSLVTGARTRQNLNTSAVNNNPEDGSIRAVTRHSGMARDNWQPIVSRSTSNQWLETRDFIVRKYLNLVLSHGDKKDHVHGEQDFVCSQVRSEKRCQIVLNLIQFNPILNLRADNCYRQANFVQDTTQS</sequence>
<name>A0A6V7H1H1_9HYME</name>
<dbReference type="EMBL" id="CAJDYZ010005847">
    <property type="protein sequence ID" value="CAD1472832.1"/>
    <property type="molecule type" value="Genomic_DNA"/>
</dbReference>